<evidence type="ECO:0000313" key="2">
    <source>
        <dbReference type="EMBL" id="VGO13377.1"/>
    </source>
</evidence>
<dbReference type="Gene3D" id="3.30.2010.10">
    <property type="entry name" value="Metalloproteases ('zincins'), catalytic domain"/>
    <property type="match status" value="1"/>
</dbReference>
<dbReference type="AlphaFoldDB" id="A0A6C2U0H7"/>
<dbReference type="EMBL" id="CAAHFG010000001">
    <property type="protein sequence ID" value="VGO13377.1"/>
    <property type="molecule type" value="Genomic_DNA"/>
</dbReference>
<dbReference type="PANTHER" id="PTHR30399:SF1">
    <property type="entry name" value="UTP PYROPHOSPHATASE"/>
    <property type="match status" value="1"/>
</dbReference>
<evidence type="ECO:0000313" key="3">
    <source>
        <dbReference type="Proteomes" id="UP000366872"/>
    </source>
</evidence>
<evidence type="ECO:0000259" key="1">
    <source>
        <dbReference type="Pfam" id="PF01863"/>
    </source>
</evidence>
<dbReference type="InterPro" id="IPR002725">
    <property type="entry name" value="YgjP-like_metallopeptidase"/>
</dbReference>
<sequence length="250" mass="29751">MHNSEFNLHYSSLRTNAMHTFVFENVEFDYHLIKEERKTMAATVYPNQSVVVKVPLEAKARRINDFLKRKCTWVHKQQRYFARFKPPSEKQYVSGETFRYLGRTYKLLVRKAKGDPRVSLQHGTLTVYSAFPKNRLITRKLLDAWYAEKTERVFRERLAVCFGLFDYAELPSLGIRKLKKRWGSYLEKPHRIILNQDLIQASKAQIDYVIVHELCHVRHKQHNQAFRTLLESKLPNWEKLKTELELKLLA</sequence>
<name>A0A6C2U0H7_PONDE</name>
<proteinExistence type="predicted"/>
<dbReference type="RefSeq" id="WP_136078952.1">
    <property type="nucleotide sequence ID" value="NZ_CAAHFG010000001.1"/>
</dbReference>
<keyword evidence="3" id="KW-1185">Reference proteome</keyword>
<dbReference type="InterPro" id="IPR053136">
    <property type="entry name" value="UTP_pyrophosphatase-like"/>
</dbReference>
<dbReference type="Pfam" id="PF01863">
    <property type="entry name" value="YgjP-like"/>
    <property type="match status" value="1"/>
</dbReference>
<gene>
    <name evidence="2" type="ORF">PDESU_01934</name>
</gene>
<organism evidence="2 3">
    <name type="scientific">Pontiella desulfatans</name>
    <dbReference type="NCBI Taxonomy" id="2750659"/>
    <lineage>
        <taxon>Bacteria</taxon>
        <taxon>Pseudomonadati</taxon>
        <taxon>Kiritimatiellota</taxon>
        <taxon>Kiritimatiellia</taxon>
        <taxon>Kiritimatiellales</taxon>
        <taxon>Pontiellaceae</taxon>
        <taxon>Pontiella</taxon>
    </lineage>
</organism>
<dbReference type="PANTHER" id="PTHR30399">
    <property type="entry name" value="UNCHARACTERIZED PROTEIN YGJP"/>
    <property type="match status" value="1"/>
</dbReference>
<accession>A0A6C2U0H7</accession>
<dbReference type="CDD" id="cd07344">
    <property type="entry name" value="M48_yhfN_like"/>
    <property type="match status" value="1"/>
</dbReference>
<reference evidence="2 3" key="1">
    <citation type="submission" date="2019-04" db="EMBL/GenBank/DDBJ databases">
        <authorList>
            <person name="Van Vliet M D."/>
        </authorList>
    </citation>
    <scope>NUCLEOTIDE SEQUENCE [LARGE SCALE GENOMIC DNA]</scope>
    <source>
        <strain evidence="2 3">F1</strain>
    </source>
</reference>
<feature type="domain" description="YgjP-like metallopeptidase" evidence="1">
    <location>
        <begin position="38"/>
        <end position="245"/>
    </location>
</feature>
<protein>
    <recommendedName>
        <fullName evidence="1">YgjP-like metallopeptidase domain-containing protein</fullName>
    </recommendedName>
</protein>
<dbReference type="Proteomes" id="UP000366872">
    <property type="component" value="Unassembled WGS sequence"/>
</dbReference>